<organism evidence="1 2">
    <name type="scientific">Haloplanus rallus</name>
    <dbReference type="NCBI Taxonomy" id="1816183"/>
    <lineage>
        <taxon>Archaea</taxon>
        <taxon>Methanobacteriati</taxon>
        <taxon>Methanobacteriota</taxon>
        <taxon>Stenosarchaea group</taxon>
        <taxon>Halobacteria</taxon>
        <taxon>Halobacteriales</taxon>
        <taxon>Haloferacaceae</taxon>
        <taxon>Haloplanus</taxon>
    </lineage>
</organism>
<dbReference type="Proteomes" id="UP000428325">
    <property type="component" value="Chromosome"/>
</dbReference>
<proteinExistence type="predicted"/>
<dbReference type="PROSITE" id="PS51257">
    <property type="entry name" value="PROKAR_LIPOPROTEIN"/>
    <property type="match status" value="1"/>
</dbReference>
<protein>
    <submittedName>
        <fullName evidence="1">Uncharacterized protein</fullName>
    </submittedName>
</protein>
<sequence length="172" mass="17993">MFDDTDRRRFLQLAGTGTALSMAGCSALSNHDGDGGAGAGGDGEAEMTTVTLGVQPDEESLQELQSNISSRVESGELGRMEAQQEFRTQRAELTSAAVDRFRNRSEDLSVSVDETVDEFGVLLVTGEPAALLESLGFDGVNGLFPAAVFEEARAQADTGAPTSGPENGSEMA</sequence>
<gene>
    <name evidence="1" type="ORF">EI982_01330</name>
</gene>
<dbReference type="GeneID" id="99244487"/>
<dbReference type="InterPro" id="IPR006311">
    <property type="entry name" value="TAT_signal"/>
</dbReference>
<dbReference type="OrthoDB" id="187751at2157"/>
<name>A0A6B9FCQ5_9EURY</name>
<reference evidence="1 2" key="1">
    <citation type="submission" date="2018-12" db="EMBL/GenBank/DDBJ databases">
        <title>Complete genome sequence of Haloplanus rallus MBLA0036.</title>
        <authorList>
            <person name="Nam Y.-d."/>
            <person name="Kang J."/>
            <person name="Chung W.-H."/>
            <person name="Park Y.S."/>
        </authorList>
    </citation>
    <scope>NUCLEOTIDE SEQUENCE [LARGE SCALE GENOMIC DNA]</scope>
    <source>
        <strain evidence="1 2">MBLA0036</strain>
    </source>
</reference>
<dbReference type="PROSITE" id="PS51318">
    <property type="entry name" value="TAT"/>
    <property type="match status" value="1"/>
</dbReference>
<dbReference type="KEGG" id="hra:EI982_01330"/>
<accession>A0A6B9FCQ5</accession>
<dbReference type="RefSeq" id="WP_157687771.1">
    <property type="nucleotide sequence ID" value="NZ_CP034345.1"/>
</dbReference>
<dbReference type="AlphaFoldDB" id="A0A6B9FCQ5"/>
<evidence type="ECO:0000313" key="1">
    <source>
        <dbReference type="EMBL" id="QGX93529.1"/>
    </source>
</evidence>
<evidence type="ECO:0000313" key="2">
    <source>
        <dbReference type="Proteomes" id="UP000428325"/>
    </source>
</evidence>
<keyword evidence="2" id="KW-1185">Reference proteome</keyword>
<dbReference type="EMBL" id="CP034345">
    <property type="protein sequence ID" value="QGX93529.1"/>
    <property type="molecule type" value="Genomic_DNA"/>
</dbReference>